<sequence length="76" mass="8224">SKVGDAGKKFTASGAPTDVGTVVVKEHGSLQKRRRRRRRTLVLAFASLERHGASRGVAPARAQSGAVIRRESATWR</sequence>
<evidence type="ECO:0000313" key="3">
    <source>
        <dbReference type="Proteomes" id="UP000000226"/>
    </source>
</evidence>
<reference evidence="3" key="1">
    <citation type="journal article" date="2014" name="Nat. Genet.">
        <title>A reference genome for common bean and genome-wide analysis of dual domestications.</title>
        <authorList>
            <person name="Schmutz J."/>
            <person name="McClean P.E."/>
            <person name="Mamidi S."/>
            <person name="Wu G.A."/>
            <person name="Cannon S.B."/>
            <person name="Grimwood J."/>
            <person name="Jenkins J."/>
            <person name="Shu S."/>
            <person name="Song Q."/>
            <person name="Chavarro C."/>
            <person name="Torres-Torres M."/>
            <person name="Geffroy V."/>
            <person name="Moghaddam S.M."/>
            <person name="Gao D."/>
            <person name="Abernathy B."/>
            <person name="Barry K."/>
            <person name="Blair M."/>
            <person name="Brick M.A."/>
            <person name="Chovatia M."/>
            <person name="Gepts P."/>
            <person name="Goodstein D.M."/>
            <person name="Gonzales M."/>
            <person name="Hellsten U."/>
            <person name="Hyten D.L."/>
            <person name="Jia G."/>
            <person name="Kelly J.D."/>
            <person name="Kudrna D."/>
            <person name="Lee R."/>
            <person name="Richard M.M."/>
            <person name="Miklas P.N."/>
            <person name="Osorno J.M."/>
            <person name="Rodrigues J."/>
            <person name="Thareau V."/>
            <person name="Urrea C.A."/>
            <person name="Wang M."/>
            <person name="Yu Y."/>
            <person name="Zhang M."/>
            <person name="Wing R.A."/>
            <person name="Cregan P.B."/>
            <person name="Rokhsar D.S."/>
            <person name="Jackson S.A."/>
        </authorList>
    </citation>
    <scope>NUCLEOTIDE SEQUENCE [LARGE SCALE GENOMIC DNA]</scope>
    <source>
        <strain evidence="3">cv. G19833</strain>
    </source>
</reference>
<keyword evidence="3" id="KW-1185">Reference proteome</keyword>
<evidence type="ECO:0000313" key="2">
    <source>
        <dbReference type="EMBL" id="ESW24876.1"/>
    </source>
</evidence>
<protein>
    <submittedName>
        <fullName evidence="2">Uncharacterized protein</fullName>
    </submittedName>
</protein>
<dbReference type="Gramene" id="ESW24876">
    <property type="protein sequence ID" value="ESW24876"/>
    <property type="gene ID" value="PHAVU_004G1683001g"/>
</dbReference>
<gene>
    <name evidence="2" type="ORF">PHAVU_004G1683001g</name>
</gene>
<feature type="region of interest" description="Disordered" evidence="1">
    <location>
        <begin position="55"/>
        <end position="76"/>
    </location>
</feature>
<proteinExistence type="predicted"/>
<evidence type="ECO:0000256" key="1">
    <source>
        <dbReference type="SAM" id="MobiDB-lite"/>
    </source>
</evidence>
<name>V7C7I4_PHAVU</name>
<feature type="non-terminal residue" evidence="2">
    <location>
        <position position="1"/>
    </location>
</feature>
<accession>V7C7I4</accession>
<dbReference type="EMBL" id="CM002291">
    <property type="protein sequence ID" value="ESW24876.1"/>
    <property type="molecule type" value="Genomic_DNA"/>
</dbReference>
<dbReference type="AlphaFoldDB" id="V7C7I4"/>
<organism evidence="2 3">
    <name type="scientific">Phaseolus vulgaris</name>
    <name type="common">Kidney bean</name>
    <name type="synonym">French bean</name>
    <dbReference type="NCBI Taxonomy" id="3885"/>
    <lineage>
        <taxon>Eukaryota</taxon>
        <taxon>Viridiplantae</taxon>
        <taxon>Streptophyta</taxon>
        <taxon>Embryophyta</taxon>
        <taxon>Tracheophyta</taxon>
        <taxon>Spermatophyta</taxon>
        <taxon>Magnoliopsida</taxon>
        <taxon>eudicotyledons</taxon>
        <taxon>Gunneridae</taxon>
        <taxon>Pentapetalae</taxon>
        <taxon>rosids</taxon>
        <taxon>fabids</taxon>
        <taxon>Fabales</taxon>
        <taxon>Fabaceae</taxon>
        <taxon>Papilionoideae</taxon>
        <taxon>50 kb inversion clade</taxon>
        <taxon>NPAAA clade</taxon>
        <taxon>indigoferoid/millettioid clade</taxon>
        <taxon>Phaseoleae</taxon>
        <taxon>Phaseolus</taxon>
    </lineage>
</organism>
<dbReference type="Proteomes" id="UP000000226">
    <property type="component" value="Chromosome 4"/>
</dbReference>